<organism evidence="2 3">
    <name type="scientific">Rattus norvegicus</name>
    <name type="common">Rat</name>
    <dbReference type="NCBI Taxonomy" id="10116"/>
    <lineage>
        <taxon>Eukaryota</taxon>
        <taxon>Metazoa</taxon>
        <taxon>Chordata</taxon>
        <taxon>Craniata</taxon>
        <taxon>Vertebrata</taxon>
        <taxon>Euteleostomi</taxon>
        <taxon>Mammalia</taxon>
        <taxon>Eutheria</taxon>
        <taxon>Euarchontoglires</taxon>
        <taxon>Glires</taxon>
        <taxon>Rodentia</taxon>
        <taxon>Myomorpha</taxon>
        <taxon>Muroidea</taxon>
        <taxon>Muridae</taxon>
        <taxon>Murinae</taxon>
        <taxon>Rattus</taxon>
    </lineage>
</organism>
<reference evidence="2 3" key="1">
    <citation type="submission" date="2005-09" db="EMBL/GenBank/DDBJ databases">
        <authorList>
            <person name="Mural R.J."/>
            <person name="Li P.W."/>
            <person name="Adams M.D."/>
            <person name="Amanatides P.G."/>
            <person name="Baden-Tillson H."/>
            <person name="Barnstead M."/>
            <person name="Chin S.H."/>
            <person name="Dew I."/>
            <person name="Evans C.A."/>
            <person name="Ferriera S."/>
            <person name="Flanigan M."/>
            <person name="Fosler C."/>
            <person name="Glodek A."/>
            <person name="Gu Z."/>
            <person name="Holt R.A."/>
            <person name="Jennings D."/>
            <person name="Kraft C.L."/>
            <person name="Lu F."/>
            <person name="Nguyen T."/>
            <person name="Nusskern D.R."/>
            <person name="Pfannkoch C.M."/>
            <person name="Sitter C."/>
            <person name="Sutton G.G."/>
            <person name="Venter J.C."/>
            <person name="Wang Z."/>
            <person name="Woodage T."/>
            <person name="Zheng X.H."/>
            <person name="Zhong F."/>
        </authorList>
    </citation>
    <scope>NUCLEOTIDE SEQUENCE [LARGE SCALE GENOMIC DNA]</scope>
    <source>
        <strain>BN</strain>
        <strain evidence="3">Sprague-Dawley</strain>
    </source>
</reference>
<evidence type="ECO:0000313" key="2">
    <source>
        <dbReference type="EMBL" id="EDM00888.1"/>
    </source>
</evidence>
<name>A6J5Q1_RAT</name>
<feature type="region of interest" description="Disordered" evidence="1">
    <location>
        <begin position="1"/>
        <end position="29"/>
    </location>
</feature>
<evidence type="ECO:0000313" key="3">
    <source>
        <dbReference type="Proteomes" id="UP000234681"/>
    </source>
</evidence>
<dbReference type="EMBL" id="CH473976">
    <property type="protein sequence ID" value="EDM00888.1"/>
    <property type="molecule type" value="Genomic_DNA"/>
</dbReference>
<dbReference type="Proteomes" id="UP000234681">
    <property type="component" value="Chromosome 2"/>
</dbReference>
<feature type="compositionally biased region" description="Polar residues" evidence="1">
    <location>
        <begin position="13"/>
        <end position="29"/>
    </location>
</feature>
<dbReference type="AlphaFoldDB" id="A6J5Q1"/>
<proteinExistence type="predicted"/>
<gene>
    <name evidence="2" type="ORF">rCG_62548</name>
</gene>
<protein>
    <submittedName>
        <fullName evidence="2">RCG62548</fullName>
    </submittedName>
</protein>
<sequence>MQHIPADMKSPTHIHQWTPGTAFSQRRCT</sequence>
<accession>A6J5Q1</accession>
<evidence type="ECO:0000256" key="1">
    <source>
        <dbReference type="SAM" id="MobiDB-lite"/>
    </source>
</evidence>